<name>A0A2U1LFI4_ARTAN</name>
<sequence length="337" mass="38413">MNEIEKSPETNNPTSLNHLPDELILQILTKITDLKTLFICHVVSKRISSITLHVRTISFTATDVTISNNPNYFSRSLVNTLISKPLHFIRRAILPPPKPLPPIISSFYDHSFRSAFMFMTKFRFLKTLLVELPYSRHKGVDDSCLYKWKVGFGNKIDSFIFVSPNLVSYNDSNNANGLCESTGFSNDAFRKKVHIAFQCLKDVIVRHRMLLYFIKEFPLLERVVISDSGRRGRLSLSGGRVREVREWIGGDADDVKLRLNCVEVPVSVNTCYVDVLDLGRSGCVMRDVTFAVMEMSEDVGSVTGDYEFEDEDEEEGVYSEAVIEILENHKDKMKKLL</sequence>
<evidence type="ECO:0000313" key="2">
    <source>
        <dbReference type="Proteomes" id="UP000245207"/>
    </source>
</evidence>
<dbReference type="OrthoDB" id="812961at2759"/>
<dbReference type="EMBL" id="PKPP01009672">
    <property type="protein sequence ID" value="PWA47732.1"/>
    <property type="molecule type" value="Genomic_DNA"/>
</dbReference>
<dbReference type="InterPro" id="IPR036047">
    <property type="entry name" value="F-box-like_dom_sf"/>
</dbReference>
<protein>
    <submittedName>
        <fullName evidence="1">F-box domain, Leucine-rich repeat domain, L domain-like protein</fullName>
    </submittedName>
</protein>
<gene>
    <name evidence="1" type="ORF">CTI12_AA498400</name>
</gene>
<dbReference type="Proteomes" id="UP000245207">
    <property type="component" value="Unassembled WGS sequence"/>
</dbReference>
<evidence type="ECO:0000313" key="1">
    <source>
        <dbReference type="EMBL" id="PWA47732.1"/>
    </source>
</evidence>
<dbReference type="InterPro" id="IPR044809">
    <property type="entry name" value="AUF1-like"/>
</dbReference>
<dbReference type="SUPFAM" id="SSF81383">
    <property type="entry name" value="F-box domain"/>
    <property type="match status" value="1"/>
</dbReference>
<comment type="caution">
    <text evidence="1">The sequence shown here is derived from an EMBL/GenBank/DDBJ whole genome shotgun (WGS) entry which is preliminary data.</text>
</comment>
<accession>A0A2U1LFI4</accession>
<dbReference type="STRING" id="35608.A0A2U1LFI4"/>
<organism evidence="1 2">
    <name type="scientific">Artemisia annua</name>
    <name type="common">Sweet wormwood</name>
    <dbReference type="NCBI Taxonomy" id="35608"/>
    <lineage>
        <taxon>Eukaryota</taxon>
        <taxon>Viridiplantae</taxon>
        <taxon>Streptophyta</taxon>
        <taxon>Embryophyta</taxon>
        <taxon>Tracheophyta</taxon>
        <taxon>Spermatophyta</taxon>
        <taxon>Magnoliopsida</taxon>
        <taxon>eudicotyledons</taxon>
        <taxon>Gunneridae</taxon>
        <taxon>Pentapetalae</taxon>
        <taxon>asterids</taxon>
        <taxon>campanulids</taxon>
        <taxon>Asterales</taxon>
        <taxon>Asteraceae</taxon>
        <taxon>Asteroideae</taxon>
        <taxon>Anthemideae</taxon>
        <taxon>Artemisiinae</taxon>
        <taxon>Artemisia</taxon>
    </lineage>
</organism>
<proteinExistence type="predicted"/>
<dbReference type="AlphaFoldDB" id="A0A2U1LFI4"/>
<reference evidence="1 2" key="1">
    <citation type="journal article" date="2018" name="Mol. Plant">
        <title>The genome of Artemisia annua provides insight into the evolution of Asteraceae family and artemisinin biosynthesis.</title>
        <authorList>
            <person name="Shen Q."/>
            <person name="Zhang L."/>
            <person name="Liao Z."/>
            <person name="Wang S."/>
            <person name="Yan T."/>
            <person name="Shi P."/>
            <person name="Liu M."/>
            <person name="Fu X."/>
            <person name="Pan Q."/>
            <person name="Wang Y."/>
            <person name="Lv Z."/>
            <person name="Lu X."/>
            <person name="Zhang F."/>
            <person name="Jiang W."/>
            <person name="Ma Y."/>
            <person name="Chen M."/>
            <person name="Hao X."/>
            <person name="Li L."/>
            <person name="Tang Y."/>
            <person name="Lv G."/>
            <person name="Zhou Y."/>
            <person name="Sun X."/>
            <person name="Brodelius P.E."/>
            <person name="Rose J.K.C."/>
            <person name="Tang K."/>
        </authorList>
    </citation>
    <scope>NUCLEOTIDE SEQUENCE [LARGE SCALE GENOMIC DNA]</scope>
    <source>
        <strain evidence="2">cv. Huhao1</strain>
        <tissue evidence="1">Leaf</tissue>
    </source>
</reference>
<keyword evidence="2" id="KW-1185">Reference proteome</keyword>
<dbReference type="PANTHER" id="PTHR31215">
    <property type="entry name" value="OS05G0510400 PROTEIN-RELATED"/>
    <property type="match status" value="1"/>
</dbReference>